<feature type="compositionally biased region" description="Basic residues" evidence="2">
    <location>
        <begin position="1"/>
        <end position="13"/>
    </location>
</feature>
<dbReference type="Proteomes" id="UP000807469">
    <property type="component" value="Unassembled WGS sequence"/>
</dbReference>
<dbReference type="InterPro" id="IPR013087">
    <property type="entry name" value="Znf_C2H2_type"/>
</dbReference>
<evidence type="ECO:0000313" key="5">
    <source>
        <dbReference type="Proteomes" id="UP000807469"/>
    </source>
</evidence>
<feature type="region of interest" description="Disordered" evidence="2">
    <location>
        <begin position="124"/>
        <end position="155"/>
    </location>
</feature>
<evidence type="ECO:0000259" key="3">
    <source>
        <dbReference type="PROSITE" id="PS50157"/>
    </source>
</evidence>
<keyword evidence="1" id="KW-0862">Zinc</keyword>
<dbReference type="PROSITE" id="PS00028">
    <property type="entry name" value="ZINC_FINGER_C2H2_1"/>
    <property type="match status" value="1"/>
</dbReference>
<gene>
    <name evidence="4" type="ORF">BDN70DRAFT_801324</name>
</gene>
<feature type="compositionally biased region" description="Polar residues" evidence="2">
    <location>
        <begin position="138"/>
        <end position="155"/>
    </location>
</feature>
<comment type="caution">
    <text evidence="4">The sequence shown here is derived from an EMBL/GenBank/DDBJ whole genome shotgun (WGS) entry which is preliminary data.</text>
</comment>
<dbReference type="PANTHER" id="PTHR36167:SF3">
    <property type="entry name" value="C2H2 FINGER DOMAIN TRANSCRIPTION FACTOR (EUROFUNG)-RELATED"/>
    <property type="match status" value="1"/>
</dbReference>
<name>A0A9P6D3K5_9AGAR</name>
<keyword evidence="1" id="KW-0479">Metal-binding</keyword>
<evidence type="ECO:0000313" key="4">
    <source>
        <dbReference type="EMBL" id="KAF9482574.1"/>
    </source>
</evidence>
<dbReference type="GO" id="GO:0006355">
    <property type="term" value="P:regulation of DNA-templated transcription"/>
    <property type="evidence" value="ECO:0007669"/>
    <property type="project" value="InterPro"/>
</dbReference>
<protein>
    <recommendedName>
        <fullName evidence="3">C2H2-type domain-containing protein</fullName>
    </recommendedName>
</protein>
<reference evidence="4" key="1">
    <citation type="submission" date="2020-11" db="EMBL/GenBank/DDBJ databases">
        <authorList>
            <consortium name="DOE Joint Genome Institute"/>
            <person name="Ahrendt S."/>
            <person name="Riley R."/>
            <person name="Andreopoulos W."/>
            <person name="Labutti K."/>
            <person name="Pangilinan J."/>
            <person name="Ruiz-Duenas F.J."/>
            <person name="Barrasa J.M."/>
            <person name="Sanchez-Garcia M."/>
            <person name="Camarero S."/>
            <person name="Miyauchi S."/>
            <person name="Serrano A."/>
            <person name="Linde D."/>
            <person name="Babiker R."/>
            <person name="Drula E."/>
            <person name="Ayuso-Fernandez I."/>
            <person name="Pacheco R."/>
            <person name="Padilla G."/>
            <person name="Ferreira P."/>
            <person name="Barriuso J."/>
            <person name="Kellner H."/>
            <person name="Castanera R."/>
            <person name="Alfaro M."/>
            <person name="Ramirez L."/>
            <person name="Pisabarro A.G."/>
            <person name="Kuo A."/>
            <person name="Tritt A."/>
            <person name="Lipzen A."/>
            <person name="He G."/>
            <person name="Yan M."/>
            <person name="Ng V."/>
            <person name="Cullen D."/>
            <person name="Martin F."/>
            <person name="Rosso M.-N."/>
            <person name="Henrissat B."/>
            <person name="Hibbett D."/>
            <person name="Martinez A.T."/>
            <person name="Grigoriev I.V."/>
        </authorList>
    </citation>
    <scope>NUCLEOTIDE SEQUENCE</scope>
    <source>
        <strain evidence="4">CIRM-BRFM 674</strain>
    </source>
</reference>
<dbReference type="AlphaFoldDB" id="A0A9P6D3K5"/>
<evidence type="ECO:0000256" key="2">
    <source>
        <dbReference type="SAM" id="MobiDB-lite"/>
    </source>
</evidence>
<dbReference type="InterPro" id="IPR039327">
    <property type="entry name" value="CON7-like"/>
</dbReference>
<dbReference type="GO" id="GO:0008270">
    <property type="term" value="F:zinc ion binding"/>
    <property type="evidence" value="ECO:0007669"/>
    <property type="project" value="UniProtKB-KW"/>
</dbReference>
<feature type="non-terminal residue" evidence="4">
    <location>
        <position position="286"/>
    </location>
</feature>
<dbReference type="EMBL" id="MU155164">
    <property type="protein sequence ID" value="KAF9482574.1"/>
    <property type="molecule type" value="Genomic_DNA"/>
</dbReference>
<accession>A0A9P6D3K5</accession>
<proteinExistence type="predicted"/>
<organism evidence="4 5">
    <name type="scientific">Pholiota conissans</name>
    <dbReference type="NCBI Taxonomy" id="109636"/>
    <lineage>
        <taxon>Eukaryota</taxon>
        <taxon>Fungi</taxon>
        <taxon>Dikarya</taxon>
        <taxon>Basidiomycota</taxon>
        <taxon>Agaricomycotina</taxon>
        <taxon>Agaricomycetes</taxon>
        <taxon>Agaricomycetidae</taxon>
        <taxon>Agaricales</taxon>
        <taxon>Agaricineae</taxon>
        <taxon>Strophariaceae</taxon>
        <taxon>Pholiota</taxon>
    </lineage>
</organism>
<feature type="domain" description="C2H2-type" evidence="3">
    <location>
        <begin position="201"/>
        <end position="232"/>
    </location>
</feature>
<dbReference type="PROSITE" id="PS50157">
    <property type="entry name" value="ZINC_FINGER_C2H2_2"/>
    <property type="match status" value="1"/>
</dbReference>
<sequence>MSSARYPHHHHHQFPFDYPNSSSLQPNRSSAPLYVSSLHRGASTGSLRDLRHHHFEYPPQQQEWKHNDDRQRDHPHLQYYDHRTTAADPIDEPISPMQNTFAHGLLGSPTSGLPYSPISDNFYGPSPPGTGTSTSSSIAPMTSGLPTSPSRSISQHLQRSLSTSQISSDSLDRKTYSFVALPGNAVKKRPRRRYDEIERLYVCSWPDCNKSYGTLNHLNAHVTMQKHGSKRSPNEFKELRKQWRKAKKEQEVAAAAMRRGSFSDSYDDHQGFGHRYLGHYSVPARH</sequence>
<feature type="region of interest" description="Disordered" evidence="2">
    <location>
        <begin position="1"/>
        <end position="30"/>
    </location>
</feature>
<dbReference type="OrthoDB" id="1939603at2759"/>
<dbReference type="PANTHER" id="PTHR36167">
    <property type="entry name" value="C2H2 FINGER DOMAIN TRANSCRIPTION FACTOR (EUROFUNG)-RELATED"/>
    <property type="match status" value="1"/>
</dbReference>
<keyword evidence="1" id="KW-0863">Zinc-finger</keyword>
<evidence type="ECO:0000256" key="1">
    <source>
        <dbReference type="PROSITE-ProRule" id="PRU00042"/>
    </source>
</evidence>
<dbReference type="Gene3D" id="3.30.160.60">
    <property type="entry name" value="Classic Zinc Finger"/>
    <property type="match status" value="1"/>
</dbReference>
<feature type="compositionally biased region" description="Polar residues" evidence="2">
    <location>
        <begin position="19"/>
        <end position="30"/>
    </location>
</feature>
<keyword evidence="5" id="KW-1185">Reference proteome</keyword>